<organism evidence="1 2">
    <name type="scientific">Ficus carica</name>
    <name type="common">Common fig</name>
    <dbReference type="NCBI Taxonomy" id="3494"/>
    <lineage>
        <taxon>Eukaryota</taxon>
        <taxon>Viridiplantae</taxon>
        <taxon>Streptophyta</taxon>
        <taxon>Embryophyta</taxon>
        <taxon>Tracheophyta</taxon>
        <taxon>Spermatophyta</taxon>
        <taxon>Magnoliopsida</taxon>
        <taxon>eudicotyledons</taxon>
        <taxon>Gunneridae</taxon>
        <taxon>Pentapetalae</taxon>
        <taxon>rosids</taxon>
        <taxon>fabids</taxon>
        <taxon>Rosales</taxon>
        <taxon>Moraceae</taxon>
        <taxon>Ficeae</taxon>
        <taxon>Ficus</taxon>
    </lineage>
</organism>
<evidence type="ECO:0000313" key="1">
    <source>
        <dbReference type="EMBL" id="GMN63804.1"/>
    </source>
</evidence>
<keyword evidence="2" id="KW-1185">Reference proteome</keyword>
<dbReference type="EMBL" id="BTGU01000160">
    <property type="protein sequence ID" value="GMN63804.1"/>
    <property type="molecule type" value="Genomic_DNA"/>
</dbReference>
<protein>
    <submittedName>
        <fullName evidence="1">Uncharacterized protein</fullName>
    </submittedName>
</protein>
<dbReference type="Proteomes" id="UP001187192">
    <property type="component" value="Unassembled WGS sequence"/>
</dbReference>
<proteinExistence type="predicted"/>
<gene>
    <name evidence="1" type="ORF">TIFTF001_032881</name>
</gene>
<accession>A0AA88DXX6</accession>
<comment type="caution">
    <text evidence="1">The sequence shown here is derived from an EMBL/GenBank/DDBJ whole genome shotgun (WGS) entry which is preliminary data.</text>
</comment>
<sequence>MAKQASPPSPRTVYQFTVVAAAAAAVTIIQTVSDVGAANVCNIKAASDNHSSSPQRNCDSSEAPISSKQATAIVLGRSFNATEVTSFITISGSLGKADLGDE</sequence>
<reference evidence="1" key="1">
    <citation type="submission" date="2023-07" db="EMBL/GenBank/DDBJ databases">
        <title>draft genome sequence of fig (Ficus carica).</title>
        <authorList>
            <person name="Takahashi T."/>
            <person name="Nishimura K."/>
        </authorList>
    </citation>
    <scope>NUCLEOTIDE SEQUENCE</scope>
</reference>
<dbReference type="AlphaFoldDB" id="A0AA88DXX6"/>
<name>A0AA88DXX6_FICCA</name>
<evidence type="ECO:0000313" key="2">
    <source>
        <dbReference type="Proteomes" id="UP001187192"/>
    </source>
</evidence>